<feature type="non-terminal residue" evidence="1">
    <location>
        <position position="1"/>
    </location>
</feature>
<sequence length="56" mass="6409">ASRSCCLVNSPPQVLYAFPVHCRIRHTGTFPSHVLEEFHSKIPQEVLEEDELSLFN</sequence>
<dbReference type="EMBL" id="HACA01025755">
    <property type="protein sequence ID" value="CDW43116.1"/>
    <property type="molecule type" value="Transcribed_RNA"/>
</dbReference>
<accession>A0A0K2UZG9</accession>
<reference evidence="1" key="1">
    <citation type="submission" date="2014-05" db="EMBL/GenBank/DDBJ databases">
        <authorList>
            <person name="Chronopoulou M."/>
        </authorList>
    </citation>
    <scope>NUCLEOTIDE SEQUENCE</scope>
    <source>
        <tissue evidence="1">Whole organism</tissue>
    </source>
</reference>
<organism evidence="1">
    <name type="scientific">Lepeophtheirus salmonis</name>
    <name type="common">Salmon louse</name>
    <name type="synonym">Caligus salmonis</name>
    <dbReference type="NCBI Taxonomy" id="72036"/>
    <lineage>
        <taxon>Eukaryota</taxon>
        <taxon>Metazoa</taxon>
        <taxon>Ecdysozoa</taxon>
        <taxon>Arthropoda</taxon>
        <taxon>Crustacea</taxon>
        <taxon>Multicrustacea</taxon>
        <taxon>Hexanauplia</taxon>
        <taxon>Copepoda</taxon>
        <taxon>Siphonostomatoida</taxon>
        <taxon>Caligidae</taxon>
        <taxon>Lepeophtheirus</taxon>
    </lineage>
</organism>
<evidence type="ECO:0000313" key="1">
    <source>
        <dbReference type="EMBL" id="CDW43116.1"/>
    </source>
</evidence>
<proteinExistence type="predicted"/>
<dbReference type="AlphaFoldDB" id="A0A0K2UZG9"/>
<name>A0A0K2UZG9_LEPSM</name>
<protein>
    <submittedName>
        <fullName evidence="1">Uncharacterized protein</fullName>
    </submittedName>
</protein>